<organism evidence="1 2">
    <name type="scientific">Owenia fusiformis</name>
    <name type="common">Polychaete worm</name>
    <dbReference type="NCBI Taxonomy" id="6347"/>
    <lineage>
        <taxon>Eukaryota</taxon>
        <taxon>Metazoa</taxon>
        <taxon>Spiralia</taxon>
        <taxon>Lophotrochozoa</taxon>
        <taxon>Annelida</taxon>
        <taxon>Polychaeta</taxon>
        <taxon>Sedentaria</taxon>
        <taxon>Canalipalpata</taxon>
        <taxon>Sabellida</taxon>
        <taxon>Oweniida</taxon>
        <taxon>Oweniidae</taxon>
        <taxon>Owenia</taxon>
    </lineage>
</organism>
<dbReference type="AlphaFoldDB" id="A0A8S4QEZ3"/>
<keyword evidence="2" id="KW-1185">Reference proteome</keyword>
<dbReference type="Proteomes" id="UP000749559">
    <property type="component" value="Unassembled WGS sequence"/>
</dbReference>
<protein>
    <submittedName>
        <fullName evidence="1">Uncharacterized protein</fullName>
    </submittedName>
</protein>
<gene>
    <name evidence="1" type="ORF">OFUS_LOCUS26423</name>
</gene>
<sequence>HISDAFQQLESRSTGAVQPLVSYMKQTWITSTTWNPEAWSVFNQPIRTNNDTEGWHRRMNGKAGRSNLPMYMMIPLLHRESKIISINRRLVKDGKLRRYQRKVYKASQGKIMKYWEQYEAENITTS</sequence>
<feature type="non-terminal residue" evidence="1">
    <location>
        <position position="126"/>
    </location>
</feature>
<dbReference type="OrthoDB" id="10012778at2759"/>
<evidence type="ECO:0000313" key="2">
    <source>
        <dbReference type="Proteomes" id="UP000749559"/>
    </source>
</evidence>
<feature type="non-terminal residue" evidence="1">
    <location>
        <position position="1"/>
    </location>
</feature>
<dbReference type="EMBL" id="CAIIXF020000080">
    <property type="protein sequence ID" value="CAH1802776.1"/>
    <property type="molecule type" value="Genomic_DNA"/>
</dbReference>
<comment type="caution">
    <text evidence="1">The sequence shown here is derived from an EMBL/GenBank/DDBJ whole genome shotgun (WGS) entry which is preliminary data.</text>
</comment>
<proteinExistence type="predicted"/>
<reference evidence="1" key="1">
    <citation type="submission" date="2022-03" db="EMBL/GenBank/DDBJ databases">
        <authorList>
            <person name="Martin C."/>
        </authorList>
    </citation>
    <scope>NUCLEOTIDE SEQUENCE</scope>
</reference>
<name>A0A8S4QEZ3_OWEFU</name>
<accession>A0A8S4QEZ3</accession>
<evidence type="ECO:0000313" key="1">
    <source>
        <dbReference type="EMBL" id="CAH1802776.1"/>
    </source>
</evidence>